<dbReference type="EMBL" id="CAEZWV010000021">
    <property type="protein sequence ID" value="CAB4675151.1"/>
    <property type="molecule type" value="Genomic_DNA"/>
</dbReference>
<sequence>MSTRKLILTALVCGLAVMLAGGIKLFQMATEDVEAVVFSLGTSQTLADMTVSVTKVEQEADATLVTVTMVGVEGANAAEGWRLLANGTVISPLLTKSTCRTTTNDVVETCVVGFPESTGSVTVAYLRAGEQSQWAP</sequence>
<evidence type="ECO:0000313" key="1">
    <source>
        <dbReference type="EMBL" id="CAB4663163.1"/>
    </source>
</evidence>
<proteinExistence type="predicted"/>
<reference evidence="2" key="1">
    <citation type="submission" date="2020-05" db="EMBL/GenBank/DDBJ databases">
        <authorList>
            <person name="Chiriac C."/>
            <person name="Salcher M."/>
            <person name="Ghai R."/>
            <person name="Kavagutti S V."/>
        </authorList>
    </citation>
    <scope>NUCLEOTIDE SEQUENCE</scope>
</reference>
<organism evidence="2">
    <name type="scientific">freshwater metagenome</name>
    <dbReference type="NCBI Taxonomy" id="449393"/>
    <lineage>
        <taxon>unclassified sequences</taxon>
        <taxon>metagenomes</taxon>
        <taxon>ecological metagenomes</taxon>
    </lineage>
</organism>
<evidence type="ECO:0000313" key="2">
    <source>
        <dbReference type="EMBL" id="CAB4675151.1"/>
    </source>
</evidence>
<name>A0A6J6MLK4_9ZZZZ</name>
<dbReference type="AlphaFoldDB" id="A0A6J6MLK4"/>
<accession>A0A6J6MLK4</accession>
<protein>
    <submittedName>
        <fullName evidence="2">Unannotated protein</fullName>
    </submittedName>
</protein>
<dbReference type="EMBL" id="CAEZWJ010000066">
    <property type="protein sequence ID" value="CAB4663163.1"/>
    <property type="molecule type" value="Genomic_DNA"/>
</dbReference>
<gene>
    <name evidence="1" type="ORF">UFOPK2214_01377</name>
    <name evidence="2" type="ORF">UFOPK2295_01049</name>
</gene>